<keyword evidence="4" id="KW-1185">Reference proteome</keyword>
<dbReference type="GO" id="GO:0005886">
    <property type="term" value="C:plasma membrane"/>
    <property type="evidence" value="ECO:0007669"/>
    <property type="project" value="UniProtKB-SubCell"/>
</dbReference>
<proteinExistence type="inferred from homology"/>
<organism evidence="3 4">
    <name type="scientific">Alysiella filiformis DSM 16848</name>
    <dbReference type="NCBI Taxonomy" id="1120981"/>
    <lineage>
        <taxon>Bacteria</taxon>
        <taxon>Pseudomonadati</taxon>
        <taxon>Pseudomonadota</taxon>
        <taxon>Betaproteobacteria</taxon>
        <taxon>Neisseriales</taxon>
        <taxon>Neisseriaceae</taxon>
        <taxon>Alysiella</taxon>
    </lineage>
</organism>
<evidence type="ECO:0000313" key="3">
    <source>
        <dbReference type="EMBL" id="SOD65259.1"/>
    </source>
</evidence>
<keyword evidence="2" id="KW-0812">Transmembrane</keyword>
<dbReference type="RefSeq" id="WP_097113304.1">
    <property type="nucleotide sequence ID" value="NZ_CP083931.1"/>
</dbReference>
<keyword evidence="2" id="KW-0732">Signal</keyword>
<dbReference type="GO" id="GO:0015562">
    <property type="term" value="F:efflux transmembrane transporter activity"/>
    <property type="evidence" value="ECO:0007669"/>
    <property type="project" value="InterPro"/>
</dbReference>
<evidence type="ECO:0000313" key="4">
    <source>
        <dbReference type="Proteomes" id="UP000219669"/>
    </source>
</evidence>
<protein>
    <submittedName>
        <fullName evidence="3">Outer membrane protein, multidrug efflux system</fullName>
    </submittedName>
</protein>
<dbReference type="PANTHER" id="PTHR30203">
    <property type="entry name" value="OUTER MEMBRANE CATION EFFLUX PROTEIN"/>
    <property type="match status" value="1"/>
</dbReference>
<dbReference type="SUPFAM" id="SSF56954">
    <property type="entry name" value="Outer membrane efflux proteins (OEP)"/>
    <property type="match status" value="1"/>
</dbReference>
<dbReference type="Gene3D" id="2.20.200.10">
    <property type="entry name" value="Outer membrane efflux proteins (OEP)"/>
    <property type="match status" value="1"/>
</dbReference>
<sequence length="514" mass="56470">MNSTFKPLFTASLLAMTLAACSNLGIKPLKDYAPEYEQPVVEIPETFRYDLSAEEGAGIQAASLGWKDYFADPRLHALIDLALQNNTDLKTAALKVEEVRTQYRITENSTLPNVNASASAGRSGAANGAGNRFSTGLSTSYELDLWGKVKNTNESLLQAYFATGAAKDSVHLTLIDSIAKAHFQEIYAEASMKLAERTLASYQETYRLSKLRHQAGVISNVDLLAQQAQIENAKSSYASATRAREMARNALEVLISQPLPKNLPKPLALDKQYKIRNLPAGLSSQVMLNRPDIRKAEFDLKQANANIGIARAALYPSISLTGSLGLVNSQLSNLFKSESKNWSVGAGVNNFSIFDWGNKKANIEVEKLQQQQVALAYERAVETAFQEVSDALVSRAAFNSQLQSNQAQRAAQNERLRLINLRYKHGIASSLDLLDAQRSSYQTENALLATQLNLLNNMADLYKVLGGGLKRHTSDEPQIMEQIQTAQKTLLEAAKDVKEKVQDKISKKAKKAAE</sequence>
<dbReference type="EMBL" id="OCNF01000002">
    <property type="protein sequence ID" value="SOD65259.1"/>
    <property type="molecule type" value="Genomic_DNA"/>
</dbReference>
<evidence type="ECO:0000256" key="2">
    <source>
        <dbReference type="RuleBase" id="RU362097"/>
    </source>
</evidence>
<dbReference type="AlphaFoldDB" id="A0A286E2Z9"/>
<gene>
    <name evidence="3" type="ORF">SAMN02746062_00222</name>
</gene>
<dbReference type="InterPro" id="IPR010131">
    <property type="entry name" value="MdtP/NodT-like"/>
</dbReference>
<accession>A0A286E2Z9</accession>
<evidence type="ECO:0000256" key="1">
    <source>
        <dbReference type="ARBA" id="ARBA00007613"/>
    </source>
</evidence>
<name>A0A286E2Z9_9NEIS</name>
<dbReference type="Proteomes" id="UP000219669">
    <property type="component" value="Unassembled WGS sequence"/>
</dbReference>
<dbReference type="OrthoDB" id="9770517at2"/>
<reference evidence="3 4" key="1">
    <citation type="submission" date="2017-09" db="EMBL/GenBank/DDBJ databases">
        <authorList>
            <person name="Ehlers B."/>
            <person name="Leendertz F.H."/>
        </authorList>
    </citation>
    <scope>NUCLEOTIDE SEQUENCE [LARGE SCALE GENOMIC DNA]</scope>
    <source>
        <strain evidence="3 4">DSM 16848</strain>
    </source>
</reference>
<dbReference type="Pfam" id="PF02321">
    <property type="entry name" value="OEP"/>
    <property type="match status" value="2"/>
</dbReference>
<dbReference type="PROSITE" id="PS51257">
    <property type="entry name" value="PROKAR_LIPOPROTEIN"/>
    <property type="match status" value="1"/>
</dbReference>
<keyword evidence="2" id="KW-0472">Membrane</keyword>
<feature type="chain" id="PRO_5011830640" evidence="2">
    <location>
        <begin position="23"/>
        <end position="514"/>
    </location>
</feature>
<dbReference type="PANTHER" id="PTHR30203:SF32">
    <property type="entry name" value="CATION EFFLUX SYSTEM PROTEIN CUSC"/>
    <property type="match status" value="1"/>
</dbReference>
<feature type="signal peptide" evidence="2">
    <location>
        <begin position="1"/>
        <end position="22"/>
    </location>
</feature>
<keyword evidence="2" id="KW-0564">Palmitate</keyword>
<comment type="subcellular location">
    <subcellularLocation>
        <location evidence="2">Cell membrane</location>
        <topology evidence="2">Lipid-anchor</topology>
    </subcellularLocation>
</comment>
<dbReference type="Gene3D" id="1.20.1600.10">
    <property type="entry name" value="Outer membrane efflux proteins (OEP)"/>
    <property type="match status" value="1"/>
</dbReference>
<keyword evidence="2" id="KW-1134">Transmembrane beta strand</keyword>
<comment type="similarity">
    <text evidence="1 2">Belongs to the outer membrane factor (OMF) (TC 1.B.17) family.</text>
</comment>
<dbReference type="InterPro" id="IPR003423">
    <property type="entry name" value="OMP_efflux"/>
</dbReference>
<dbReference type="NCBIfam" id="TIGR01845">
    <property type="entry name" value="outer_NodT"/>
    <property type="match status" value="1"/>
</dbReference>
<keyword evidence="2" id="KW-0449">Lipoprotein</keyword>